<dbReference type="Gene3D" id="3.40.50.2300">
    <property type="match status" value="1"/>
</dbReference>
<comment type="catalytic activity">
    <reaction evidence="1">
        <text>ATP + protein L-histidine = ADP + protein N-phospho-L-histidine.</text>
        <dbReference type="EC" id="2.7.13.3"/>
    </reaction>
</comment>
<protein>
    <recommendedName>
        <fullName evidence="2">histidine kinase</fullName>
        <ecNumber evidence="2">2.7.13.3</ecNumber>
    </recommendedName>
</protein>
<dbReference type="SMART" id="SM00091">
    <property type="entry name" value="PAS"/>
    <property type="match status" value="3"/>
</dbReference>
<dbReference type="SUPFAM" id="SSF55874">
    <property type="entry name" value="ATPase domain of HSP90 chaperone/DNA topoisomerase II/histidine kinase"/>
    <property type="match status" value="1"/>
</dbReference>
<feature type="domain" description="PAC" evidence="8">
    <location>
        <begin position="363"/>
        <end position="415"/>
    </location>
</feature>
<dbReference type="Pfam" id="PF00072">
    <property type="entry name" value="Response_reg"/>
    <property type="match status" value="1"/>
</dbReference>
<dbReference type="SMART" id="SM00388">
    <property type="entry name" value="HisKA"/>
    <property type="match status" value="1"/>
</dbReference>
<feature type="modified residue" description="4-aspartylphosphate" evidence="4">
    <location>
        <position position="865"/>
    </location>
</feature>
<dbReference type="PANTHER" id="PTHR43065">
    <property type="entry name" value="SENSOR HISTIDINE KINASE"/>
    <property type="match status" value="1"/>
</dbReference>
<evidence type="ECO:0000259" key="5">
    <source>
        <dbReference type="PROSITE" id="PS50109"/>
    </source>
</evidence>
<dbReference type="PRINTS" id="PR00344">
    <property type="entry name" value="BCTRLSENSOR"/>
</dbReference>
<feature type="domain" description="Histidine kinase" evidence="5">
    <location>
        <begin position="566"/>
        <end position="791"/>
    </location>
</feature>
<evidence type="ECO:0000313" key="10">
    <source>
        <dbReference type="Proteomes" id="UP000184387"/>
    </source>
</evidence>
<dbReference type="FunFam" id="3.30.450.20:FF:000099">
    <property type="entry name" value="Sensory box sensor histidine kinase"/>
    <property type="match status" value="1"/>
</dbReference>
<dbReference type="SMART" id="SM00086">
    <property type="entry name" value="PAC"/>
    <property type="match status" value="4"/>
</dbReference>
<dbReference type="SMART" id="SM00387">
    <property type="entry name" value="HATPase_c"/>
    <property type="match status" value="1"/>
</dbReference>
<dbReference type="CDD" id="cd18161">
    <property type="entry name" value="REC_hyHK_blue-like"/>
    <property type="match status" value="1"/>
</dbReference>
<feature type="domain" description="PAS" evidence="7">
    <location>
        <begin position="416"/>
        <end position="482"/>
    </location>
</feature>
<evidence type="ECO:0000259" key="6">
    <source>
        <dbReference type="PROSITE" id="PS50110"/>
    </source>
</evidence>
<reference evidence="9 10" key="1">
    <citation type="submission" date="2016-11" db="EMBL/GenBank/DDBJ databases">
        <authorList>
            <person name="Jaros S."/>
            <person name="Januszkiewicz K."/>
            <person name="Wedrychowicz H."/>
        </authorList>
    </citation>
    <scope>NUCLEOTIDE SEQUENCE [LARGE SCALE GENOMIC DNA]</scope>
    <source>
        <strain evidence="9 10">DSM 14916</strain>
    </source>
</reference>
<evidence type="ECO:0000259" key="7">
    <source>
        <dbReference type="PROSITE" id="PS50112"/>
    </source>
</evidence>
<dbReference type="Gene3D" id="3.30.565.10">
    <property type="entry name" value="Histidine kinase-like ATPase, C-terminal domain"/>
    <property type="match status" value="1"/>
</dbReference>
<dbReference type="Pfam" id="PF00512">
    <property type="entry name" value="HisKA"/>
    <property type="match status" value="1"/>
</dbReference>
<name>A0A1M6SFE0_9PROT</name>
<dbReference type="InterPro" id="IPR001789">
    <property type="entry name" value="Sig_transdc_resp-reg_receiver"/>
</dbReference>
<evidence type="ECO:0000259" key="8">
    <source>
        <dbReference type="PROSITE" id="PS50113"/>
    </source>
</evidence>
<gene>
    <name evidence="9" type="ORF">SAMN02745194_04909</name>
</gene>
<dbReference type="InterPro" id="IPR036890">
    <property type="entry name" value="HATPase_C_sf"/>
</dbReference>
<dbReference type="EMBL" id="FQZF01000054">
    <property type="protein sequence ID" value="SHK43277.1"/>
    <property type="molecule type" value="Genomic_DNA"/>
</dbReference>
<dbReference type="CDD" id="cd16919">
    <property type="entry name" value="HATPase_CckA-like"/>
    <property type="match status" value="1"/>
</dbReference>
<organism evidence="9 10">
    <name type="scientific">Muricoccus roseus</name>
    <dbReference type="NCBI Taxonomy" id="198092"/>
    <lineage>
        <taxon>Bacteria</taxon>
        <taxon>Pseudomonadati</taxon>
        <taxon>Pseudomonadota</taxon>
        <taxon>Alphaproteobacteria</taxon>
        <taxon>Acetobacterales</taxon>
        <taxon>Roseomonadaceae</taxon>
        <taxon>Muricoccus</taxon>
    </lineage>
</organism>
<dbReference type="CDD" id="cd00130">
    <property type="entry name" value="PAS"/>
    <property type="match status" value="3"/>
</dbReference>
<dbReference type="PROSITE" id="PS50110">
    <property type="entry name" value="RESPONSE_REGULATORY"/>
    <property type="match status" value="1"/>
</dbReference>
<dbReference type="STRING" id="198092.SAMN02745194_04909"/>
<dbReference type="NCBIfam" id="TIGR00229">
    <property type="entry name" value="sensory_box"/>
    <property type="match status" value="3"/>
</dbReference>
<dbReference type="InterPro" id="IPR013656">
    <property type="entry name" value="PAS_4"/>
</dbReference>
<dbReference type="SMART" id="SM00448">
    <property type="entry name" value="REC"/>
    <property type="match status" value="1"/>
</dbReference>
<dbReference type="Gene3D" id="3.30.450.20">
    <property type="entry name" value="PAS domain"/>
    <property type="match status" value="4"/>
</dbReference>
<keyword evidence="3 4" id="KW-0597">Phosphoprotein</keyword>
<feature type="domain" description="PAC" evidence="8">
    <location>
        <begin position="231"/>
        <end position="289"/>
    </location>
</feature>
<evidence type="ECO:0000256" key="1">
    <source>
        <dbReference type="ARBA" id="ARBA00000085"/>
    </source>
</evidence>
<dbReference type="AlphaFoldDB" id="A0A1M6SFE0"/>
<dbReference type="Pfam" id="PF08447">
    <property type="entry name" value="PAS_3"/>
    <property type="match status" value="2"/>
</dbReference>
<sequence>MHPFLPEGGHMAALIDAHDWAATPLGPAGAWPTALKTLAGVMLGAKQPMFIVWGPAETLIYNDAYAEILAGKHPSALGRPFLEVWAEISADLIPIVRQAYAGTPVHMDDIPLLMQRRGYPEETHFAFSYTPIRGKDGAVQGFFCPCMETTQQVLATRALRDSEARARQIFDSVIDHAIMALDLRGRVTAWSEGARRLFGWREEEMLGEGAERILTAEDRAAGRPAETMRQAMAEGRAPDDRWHCRRDGEVFWATGAMTPLRDDAGTPIGYVKVLRDRTEEREAARALAESEAHLRELAEAFPGFLWTAAPDGAITYASPRWHAFSGSPRGQAAGTGWADHVHPEDRPTALARWGEAIANGAPFEAELRLRRADGAWWWWLARAMPLRDEDGALRRWVGACTEIQEIVLARETLARSREELEVLIEERTRDRDRMWRLSSDIMLVADFQARIEAVNPAWTTQLGWDREELIGGDFMRLVHPDDVAPTLAEVARLEQGITTLRFENRYRRKDGSYRWLSWTAVPDERFIHAVGRDIQAEKEAAEALEATEAALRQAQKMEAVGQLTGGIAHDFNNLLTGVIGSLDLMQRRISAGRANEVERFVSAAIASANRAAALTHRLLAFSRRQPLDPRPVDANRLVASMEELLRRTIGESTRLEIVAAGGLWPTLCDPHQLESALLNLSINARDAMPDGGRLTIETCNAHLDTAYAARAREVRPGQYVCLCVSDTGAGMSREVAERAFEPFFTTKPIGQGTGLGLSMVYGFARQSDGYAKIYSEPGRGTTVKLYLPRFYGEGAEPEPSQPAVDAPHPTSRGEVVLVVEDEAAVRDLVVEVLSDLGYRALEAADGPSGLRVLESRQRIDLLVTDVGLPGLNGRQLADAARLHRPGLKVLFMTGYAENAAINGGFLDPGMELVTKPFAIDSLAQRIRAMIEQGAP</sequence>
<dbReference type="InterPro" id="IPR011006">
    <property type="entry name" value="CheY-like_superfamily"/>
</dbReference>
<dbReference type="InterPro" id="IPR003594">
    <property type="entry name" value="HATPase_dom"/>
</dbReference>
<dbReference type="InterPro" id="IPR035965">
    <property type="entry name" value="PAS-like_dom_sf"/>
</dbReference>
<evidence type="ECO:0000256" key="4">
    <source>
        <dbReference type="PROSITE-ProRule" id="PRU00169"/>
    </source>
</evidence>
<dbReference type="PANTHER" id="PTHR43065:SF42">
    <property type="entry name" value="TWO-COMPONENT SENSOR PPRA"/>
    <property type="match status" value="1"/>
</dbReference>
<dbReference type="InterPro" id="IPR001610">
    <property type="entry name" value="PAC"/>
</dbReference>
<feature type="domain" description="PAS" evidence="7">
    <location>
        <begin position="162"/>
        <end position="235"/>
    </location>
</feature>
<dbReference type="CDD" id="cd00082">
    <property type="entry name" value="HisKA"/>
    <property type="match status" value="1"/>
</dbReference>
<dbReference type="InterPro" id="IPR000700">
    <property type="entry name" value="PAS-assoc_C"/>
</dbReference>
<evidence type="ECO:0000256" key="2">
    <source>
        <dbReference type="ARBA" id="ARBA00012438"/>
    </source>
</evidence>
<keyword evidence="10" id="KW-1185">Reference proteome</keyword>
<dbReference type="Gene3D" id="1.10.287.130">
    <property type="match status" value="1"/>
</dbReference>
<evidence type="ECO:0000313" key="9">
    <source>
        <dbReference type="EMBL" id="SHK43277.1"/>
    </source>
</evidence>
<dbReference type="InterPro" id="IPR013655">
    <property type="entry name" value="PAS_fold_3"/>
</dbReference>
<proteinExistence type="predicted"/>
<feature type="domain" description="PAS" evidence="7">
    <location>
        <begin position="290"/>
        <end position="360"/>
    </location>
</feature>
<dbReference type="PROSITE" id="PS50113">
    <property type="entry name" value="PAC"/>
    <property type="match status" value="2"/>
</dbReference>
<dbReference type="Proteomes" id="UP000184387">
    <property type="component" value="Unassembled WGS sequence"/>
</dbReference>
<dbReference type="RefSeq" id="WP_073140295.1">
    <property type="nucleotide sequence ID" value="NZ_FQZF01000054.1"/>
</dbReference>
<dbReference type="EC" id="2.7.13.3" evidence="2"/>
<dbReference type="SUPFAM" id="SSF55785">
    <property type="entry name" value="PYP-like sensor domain (PAS domain)"/>
    <property type="match status" value="4"/>
</dbReference>
<dbReference type="InterPro" id="IPR005467">
    <property type="entry name" value="His_kinase_dom"/>
</dbReference>
<dbReference type="Pfam" id="PF08448">
    <property type="entry name" value="PAS_4"/>
    <property type="match status" value="2"/>
</dbReference>
<dbReference type="PROSITE" id="PS50109">
    <property type="entry name" value="HIS_KIN"/>
    <property type="match status" value="1"/>
</dbReference>
<dbReference type="InterPro" id="IPR003661">
    <property type="entry name" value="HisK_dim/P_dom"/>
</dbReference>
<dbReference type="SUPFAM" id="SSF52172">
    <property type="entry name" value="CheY-like"/>
    <property type="match status" value="1"/>
</dbReference>
<dbReference type="InterPro" id="IPR036097">
    <property type="entry name" value="HisK_dim/P_sf"/>
</dbReference>
<dbReference type="Pfam" id="PF02518">
    <property type="entry name" value="HATPase_c"/>
    <property type="match status" value="1"/>
</dbReference>
<dbReference type="InterPro" id="IPR000014">
    <property type="entry name" value="PAS"/>
</dbReference>
<dbReference type="GO" id="GO:0000155">
    <property type="term" value="F:phosphorelay sensor kinase activity"/>
    <property type="evidence" value="ECO:0007669"/>
    <property type="project" value="InterPro"/>
</dbReference>
<evidence type="ECO:0000256" key="3">
    <source>
        <dbReference type="ARBA" id="ARBA00022553"/>
    </source>
</evidence>
<feature type="domain" description="Response regulatory" evidence="6">
    <location>
        <begin position="815"/>
        <end position="930"/>
    </location>
</feature>
<accession>A0A1M6SFE0</accession>
<dbReference type="InterPro" id="IPR004358">
    <property type="entry name" value="Sig_transdc_His_kin-like_C"/>
</dbReference>
<dbReference type="PROSITE" id="PS50112">
    <property type="entry name" value="PAS"/>
    <property type="match status" value="3"/>
</dbReference>
<dbReference type="SUPFAM" id="SSF47384">
    <property type="entry name" value="Homodimeric domain of signal transducing histidine kinase"/>
    <property type="match status" value="1"/>
</dbReference>